<dbReference type="Pfam" id="PF05192">
    <property type="entry name" value="MutS_III"/>
    <property type="match status" value="1"/>
</dbReference>
<gene>
    <name evidence="5" type="ORF">HPB52_013133</name>
</gene>
<reference evidence="5" key="2">
    <citation type="submission" date="2021-09" db="EMBL/GenBank/DDBJ databases">
        <authorList>
            <person name="Jia N."/>
            <person name="Wang J."/>
            <person name="Shi W."/>
            <person name="Du L."/>
            <person name="Sun Y."/>
            <person name="Zhan W."/>
            <person name="Jiang J."/>
            <person name="Wang Q."/>
            <person name="Zhang B."/>
            <person name="Ji P."/>
            <person name="Sakyi L.B."/>
            <person name="Cui X."/>
            <person name="Yuan T."/>
            <person name="Jiang B."/>
            <person name="Yang W."/>
            <person name="Lam T.T.-Y."/>
            <person name="Chang Q."/>
            <person name="Ding S."/>
            <person name="Wang X."/>
            <person name="Zhu J."/>
            <person name="Ruan X."/>
            <person name="Zhao L."/>
            <person name="Wei J."/>
            <person name="Que T."/>
            <person name="Du C."/>
            <person name="Cheng J."/>
            <person name="Dai P."/>
            <person name="Han X."/>
            <person name="Huang E."/>
            <person name="Gao Y."/>
            <person name="Liu J."/>
            <person name="Shao H."/>
            <person name="Ye R."/>
            <person name="Li L."/>
            <person name="Wei W."/>
            <person name="Wang X."/>
            <person name="Wang C."/>
            <person name="Huo Q."/>
            <person name="Li W."/>
            <person name="Guo W."/>
            <person name="Chen H."/>
            <person name="Chen S."/>
            <person name="Zhou L."/>
            <person name="Zhou L."/>
            <person name="Ni X."/>
            <person name="Tian J."/>
            <person name="Zhou Y."/>
            <person name="Sheng Y."/>
            <person name="Liu T."/>
            <person name="Pan Y."/>
            <person name="Xia L."/>
            <person name="Li J."/>
            <person name="Zhao F."/>
            <person name="Cao W."/>
        </authorList>
    </citation>
    <scope>NUCLEOTIDE SEQUENCE</scope>
    <source>
        <strain evidence="5">Rsan-2018</strain>
        <tissue evidence="5">Larvae</tissue>
    </source>
</reference>
<keyword evidence="6" id="KW-1185">Reference proteome</keyword>
<evidence type="ECO:0000259" key="4">
    <source>
        <dbReference type="Pfam" id="PF05192"/>
    </source>
</evidence>
<dbReference type="PANTHER" id="PTHR11361:SF21">
    <property type="entry name" value="MUTS PROTEIN HOMOLOG 4"/>
    <property type="match status" value="1"/>
</dbReference>
<feature type="region of interest" description="Disordered" evidence="2">
    <location>
        <begin position="1"/>
        <end position="81"/>
    </location>
</feature>
<dbReference type="VEuPathDB" id="VectorBase:RSAN_046116"/>
<evidence type="ECO:0000313" key="6">
    <source>
        <dbReference type="Proteomes" id="UP000821837"/>
    </source>
</evidence>
<feature type="domain" description="DNA mismatch repair protein MutS core" evidence="4">
    <location>
        <begin position="245"/>
        <end position="314"/>
    </location>
</feature>
<evidence type="ECO:0000256" key="2">
    <source>
        <dbReference type="SAM" id="MobiDB-lite"/>
    </source>
</evidence>
<dbReference type="InterPro" id="IPR036187">
    <property type="entry name" value="DNA_mismatch_repair_MutS_sf"/>
</dbReference>
<dbReference type="PANTHER" id="PTHR11361">
    <property type="entry name" value="DNA MISMATCH REPAIR PROTEIN MUTS FAMILY MEMBER"/>
    <property type="match status" value="1"/>
</dbReference>
<dbReference type="InterPro" id="IPR007860">
    <property type="entry name" value="DNA_mmatch_repair_MutS_con_dom"/>
</dbReference>
<dbReference type="GO" id="GO:0007131">
    <property type="term" value="P:reciprocal meiotic recombination"/>
    <property type="evidence" value="ECO:0007669"/>
    <property type="project" value="TreeGrafter"/>
</dbReference>
<dbReference type="InterPro" id="IPR007696">
    <property type="entry name" value="DNA_mismatch_repair_MutS_core"/>
</dbReference>
<dbReference type="Gene3D" id="1.10.1420.10">
    <property type="match status" value="1"/>
</dbReference>
<dbReference type="Proteomes" id="UP000821837">
    <property type="component" value="Chromosome 10"/>
</dbReference>
<dbReference type="SUPFAM" id="SSF48334">
    <property type="entry name" value="DNA repair protein MutS, domain III"/>
    <property type="match status" value="1"/>
</dbReference>
<dbReference type="GO" id="GO:0006298">
    <property type="term" value="P:mismatch repair"/>
    <property type="evidence" value="ECO:0007669"/>
    <property type="project" value="InterPro"/>
</dbReference>
<dbReference type="InterPro" id="IPR045076">
    <property type="entry name" value="MutS"/>
</dbReference>
<dbReference type="Pfam" id="PF05188">
    <property type="entry name" value="MutS_II"/>
    <property type="match status" value="1"/>
</dbReference>
<dbReference type="Gene3D" id="3.30.420.110">
    <property type="entry name" value="MutS, connector domain"/>
    <property type="match status" value="1"/>
</dbReference>
<name>A0A9D4QDR3_RHISA</name>
<dbReference type="FunFam" id="3.30.420.110:FF:000003">
    <property type="entry name" value="mutS protein homolog 4"/>
    <property type="match status" value="1"/>
</dbReference>
<dbReference type="GO" id="GO:0005524">
    <property type="term" value="F:ATP binding"/>
    <property type="evidence" value="ECO:0007669"/>
    <property type="project" value="InterPro"/>
</dbReference>
<comment type="caution">
    <text evidence="5">The sequence shown here is derived from an EMBL/GenBank/DDBJ whole genome shotgun (WGS) entry which is preliminary data.</text>
</comment>
<organism evidence="5 6">
    <name type="scientific">Rhipicephalus sanguineus</name>
    <name type="common">Brown dog tick</name>
    <name type="synonym">Ixodes sanguineus</name>
    <dbReference type="NCBI Taxonomy" id="34632"/>
    <lineage>
        <taxon>Eukaryota</taxon>
        <taxon>Metazoa</taxon>
        <taxon>Ecdysozoa</taxon>
        <taxon>Arthropoda</taxon>
        <taxon>Chelicerata</taxon>
        <taxon>Arachnida</taxon>
        <taxon>Acari</taxon>
        <taxon>Parasitiformes</taxon>
        <taxon>Ixodida</taxon>
        <taxon>Ixodoidea</taxon>
        <taxon>Ixodidae</taxon>
        <taxon>Rhipicephalinae</taxon>
        <taxon>Rhipicephalus</taxon>
        <taxon>Rhipicephalus</taxon>
    </lineage>
</organism>
<feature type="compositionally biased region" description="Low complexity" evidence="2">
    <location>
        <begin position="13"/>
        <end position="32"/>
    </location>
</feature>
<sequence>MSVTAATAPGRPSNTKTSNVITSSSSLNLNSIFDTTSPSGGSGAALVTPAPPRRPLGNGRNTNSSSGARHRPTPGTASTDPLSKSVVVALVEGRGLARGEIGMASFDIRNPELVLAQFPDNRMYTNTLMKLQVLDPHEILLPKTLFEANTMPQLINQLKQDMPSINVTSLPRKLFNENLGIQYVRQLCVPEYSSVETEVVNKYYALSATAALVHYVEVMQNVACTAHSIKVVFSTGEGVARIDSTTMHDLELLTNTVDPRSSVSLFGVLNHAKTPGGLRLLRVNMLQPPCDLDTIVLRQKAVQQILDKMVEKDMALESALPLKVAYSQLRGFYIQMNYTGCIPDLPDKFIKVSVTKTTISFTTDSLVGY</sequence>
<dbReference type="GO" id="GO:0005634">
    <property type="term" value="C:nucleus"/>
    <property type="evidence" value="ECO:0007669"/>
    <property type="project" value="TreeGrafter"/>
</dbReference>
<dbReference type="EMBL" id="JABSTV010001246">
    <property type="protein sequence ID" value="KAH7976396.1"/>
    <property type="molecule type" value="Genomic_DNA"/>
</dbReference>
<protein>
    <submittedName>
        <fullName evidence="5">Uncharacterized protein</fullName>
    </submittedName>
</protein>
<reference evidence="5" key="1">
    <citation type="journal article" date="2020" name="Cell">
        <title>Large-Scale Comparative Analyses of Tick Genomes Elucidate Their Genetic Diversity and Vector Capacities.</title>
        <authorList>
            <consortium name="Tick Genome and Microbiome Consortium (TIGMIC)"/>
            <person name="Jia N."/>
            <person name="Wang J."/>
            <person name="Shi W."/>
            <person name="Du L."/>
            <person name="Sun Y."/>
            <person name="Zhan W."/>
            <person name="Jiang J.F."/>
            <person name="Wang Q."/>
            <person name="Zhang B."/>
            <person name="Ji P."/>
            <person name="Bell-Sakyi L."/>
            <person name="Cui X.M."/>
            <person name="Yuan T.T."/>
            <person name="Jiang B.G."/>
            <person name="Yang W.F."/>
            <person name="Lam T.T."/>
            <person name="Chang Q.C."/>
            <person name="Ding S.J."/>
            <person name="Wang X.J."/>
            <person name="Zhu J.G."/>
            <person name="Ruan X.D."/>
            <person name="Zhao L."/>
            <person name="Wei J.T."/>
            <person name="Ye R.Z."/>
            <person name="Que T.C."/>
            <person name="Du C.H."/>
            <person name="Zhou Y.H."/>
            <person name="Cheng J.X."/>
            <person name="Dai P.F."/>
            <person name="Guo W.B."/>
            <person name="Han X.H."/>
            <person name="Huang E.J."/>
            <person name="Li L.F."/>
            <person name="Wei W."/>
            <person name="Gao Y.C."/>
            <person name="Liu J.Z."/>
            <person name="Shao H.Z."/>
            <person name="Wang X."/>
            <person name="Wang C.C."/>
            <person name="Yang T.C."/>
            <person name="Huo Q.B."/>
            <person name="Li W."/>
            <person name="Chen H.Y."/>
            <person name="Chen S.E."/>
            <person name="Zhou L.G."/>
            <person name="Ni X.B."/>
            <person name="Tian J.H."/>
            <person name="Sheng Y."/>
            <person name="Liu T."/>
            <person name="Pan Y.S."/>
            <person name="Xia L.Y."/>
            <person name="Li J."/>
            <person name="Zhao F."/>
            <person name="Cao W.C."/>
        </authorList>
    </citation>
    <scope>NUCLEOTIDE SEQUENCE</scope>
    <source>
        <strain evidence="5">Rsan-2018</strain>
    </source>
</reference>
<accession>A0A9D4QDR3</accession>
<dbReference type="GO" id="GO:0140664">
    <property type="term" value="F:ATP-dependent DNA damage sensor activity"/>
    <property type="evidence" value="ECO:0007669"/>
    <property type="project" value="InterPro"/>
</dbReference>
<evidence type="ECO:0000313" key="5">
    <source>
        <dbReference type="EMBL" id="KAH7976396.1"/>
    </source>
</evidence>
<dbReference type="GO" id="GO:0030983">
    <property type="term" value="F:mismatched DNA binding"/>
    <property type="evidence" value="ECO:0007669"/>
    <property type="project" value="InterPro"/>
</dbReference>
<dbReference type="InterPro" id="IPR036678">
    <property type="entry name" value="MutS_con_dom_sf"/>
</dbReference>
<feature type="domain" description="DNA mismatch repair protein MutS connector" evidence="3">
    <location>
        <begin position="86"/>
        <end position="221"/>
    </location>
</feature>
<dbReference type="SUPFAM" id="SSF53150">
    <property type="entry name" value="DNA repair protein MutS, domain II"/>
    <property type="match status" value="1"/>
</dbReference>
<evidence type="ECO:0000256" key="1">
    <source>
        <dbReference type="ARBA" id="ARBA00006271"/>
    </source>
</evidence>
<comment type="similarity">
    <text evidence="1">Belongs to the DNA mismatch repair MutS family.</text>
</comment>
<dbReference type="AlphaFoldDB" id="A0A9D4QDR3"/>
<proteinExistence type="inferred from homology"/>
<evidence type="ECO:0000259" key="3">
    <source>
        <dbReference type="Pfam" id="PF05188"/>
    </source>
</evidence>